<keyword evidence="4" id="KW-0863">Zinc-finger</keyword>
<keyword evidence="5" id="KW-0862">Zinc</keyword>
<dbReference type="EMBL" id="JAPDRN010000055">
    <property type="protein sequence ID" value="KAJ9632585.1"/>
    <property type="molecule type" value="Genomic_DNA"/>
</dbReference>
<evidence type="ECO:0000256" key="3">
    <source>
        <dbReference type="ARBA" id="ARBA00022737"/>
    </source>
</evidence>
<reference evidence="9" key="1">
    <citation type="submission" date="2022-10" db="EMBL/GenBank/DDBJ databases">
        <title>Culturing micro-colonial fungi from biological soil crusts in the Mojave desert and describing Neophaeococcomyces mojavensis, and introducing the new genera and species Taxawa tesnikishii.</title>
        <authorList>
            <person name="Kurbessoian T."/>
            <person name="Stajich J.E."/>
        </authorList>
    </citation>
    <scope>NUCLEOTIDE SEQUENCE</scope>
    <source>
        <strain evidence="9">TK_35</strain>
    </source>
</reference>
<dbReference type="GO" id="GO:0008270">
    <property type="term" value="F:zinc ion binding"/>
    <property type="evidence" value="ECO:0007669"/>
    <property type="project" value="UniProtKB-KW"/>
</dbReference>
<sequence>MNGLTLKKRRSNVRVAGPSAEGSACPGATTSWTDLLRRHEKAAHEGRSCGRYVSPTLATSTPSNTVPAVDGMNVTSPATAHQPTIEHTTASLSVARQVESGQVQEQLSIESLTNLDHFVPNLNDGGQLSALAGVAFPSAESQNPVVTQTVETSSENVSPTLDFSDIYSQFDSFNTFLDLNDFNGLIPPDYALDLGLQDLAFTSELPQVAFNDNVHVSHDSGAHNGRVEPETSFSRFGSPLPALHFETREQASRPSGQAEPNANFRPVWKISGHQYRQIVANIQKFDHVLPKDFNMPSRHTMSRFLEGAIKGYYEHLPNLHVPTFSPVHAAPELILSMCAIGALFRFEAHRCPMLFHAGKAIAFEQIRIQEQVKRDDSTSFHSRIPLSTSLDQNNTQRPDESGGGYVGNSDKSMDNVFDPQTQTLQALIALMCVGAWGSQPGLVKESIALQSVAATLARDDGFSRLKVPTSSCTGMSEWHRWVLQEGRKRTKLMTYCLLQLVSVAYHIPPLILNSEIDCCLPCSAKVWNASSAEEWEEVNKSSPFKEVPFREAYESMFHSVDSPPTPIALSPMANYVLILAILQHLYLRRQTLASSKHSLSSEDIGEISRALRCWQTRWERSPESIFEPSSATGPVAFTSTALLRLAWIRLHSDMGPCRNLASRDASVIASAFENSPPLKRGPELIHPVLQAAHALSIPVRMGIKYVAKTQAFTWSVQHSFSNLECAIFLSKWLELIGVASGNGSLDKEEVVLVQMIQSLLTETGLFDSDMMRNLADRQDQKQRIRWLATAVARMWAEIFKGTHVFDIVNVIGASLTIYAESMETTYTPAN</sequence>
<dbReference type="InterPro" id="IPR007219">
    <property type="entry name" value="XnlR_reg_dom"/>
</dbReference>
<evidence type="ECO:0000256" key="5">
    <source>
        <dbReference type="ARBA" id="ARBA00022833"/>
    </source>
</evidence>
<evidence type="ECO:0000313" key="9">
    <source>
        <dbReference type="EMBL" id="KAJ9632585.1"/>
    </source>
</evidence>
<gene>
    <name evidence="9" type="ORF">H2204_007889</name>
</gene>
<keyword evidence="6" id="KW-0539">Nucleus</keyword>
<dbReference type="GO" id="GO:0000978">
    <property type="term" value="F:RNA polymerase II cis-regulatory region sequence-specific DNA binding"/>
    <property type="evidence" value="ECO:0007669"/>
    <property type="project" value="InterPro"/>
</dbReference>
<proteinExistence type="predicted"/>
<dbReference type="GO" id="GO:0006351">
    <property type="term" value="P:DNA-templated transcription"/>
    <property type="evidence" value="ECO:0007669"/>
    <property type="project" value="InterPro"/>
</dbReference>
<dbReference type="PANTHER" id="PTHR40626:SF10">
    <property type="entry name" value="C2H2-TYPE DOMAIN-CONTAINING PROTEIN"/>
    <property type="match status" value="1"/>
</dbReference>
<dbReference type="GO" id="GO:0005634">
    <property type="term" value="C:nucleus"/>
    <property type="evidence" value="ECO:0007669"/>
    <property type="project" value="UniProtKB-SubCell"/>
</dbReference>
<evidence type="ECO:0000259" key="8">
    <source>
        <dbReference type="Pfam" id="PF04082"/>
    </source>
</evidence>
<evidence type="ECO:0000256" key="7">
    <source>
        <dbReference type="SAM" id="MobiDB-lite"/>
    </source>
</evidence>
<comment type="subcellular location">
    <subcellularLocation>
        <location evidence="1">Nucleus</location>
    </subcellularLocation>
</comment>
<dbReference type="CDD" id="cd12148">
    <property type="entry name" value="fungal_TF_MHR"/>
    <property type="match status" value="1"/>
</dbReference>
<organism evidence="9 10">
    <name type="scientific">Knufia peltigerae</name>
    <dbReference type="NCBI Taxonomy" id="1002370"/>
    <lineage>
        <taxon>Eukaryota</taxon>
        <taxon>Fungi</taxon>
        <taxon>Dikarya</taxon>
        <taxon>Ascomycota</taxon>
        <taxon>Pezizomycotina</taxon>
        <taxon>Eurotiomycetes</taxon>
        <taxon>Chaetothyriomycetidae</taxon>
        <taxon>Chaetothyriales</taxon>
        <taxon>Trichomeriaceae</taxon>
        <taxon>Knufia</taxon>
    </lineage>
</organism>
<comment type="caution">
    <text evidence="9">The sequence shown here is derived from an EMBL/GenBank/DDBJ whole genome shotgun (WGS) entry which is preliminary data.</text>
</comment>
<feature type="region of interest" description="Disordered" evidence="7">
    <location>
        <begin position="1"/>
        <end position="26"/>
    </location>
</feature>
<protein>
    <recommendedName>
        <fullName evidence="8">Xylanolytic transcriptional activator regulatory domain-containing protein</fullName>
    </recommendedName>
</protein>
<feature type="domain" description="Xylanolytic transcriptional activator regulatory" evidence="8">
    <location>
        <begin position="312"/>
        <end position="614"/>
    </location>
</feature>
<evidence type="ECO:0000256" key="4">
    <source>
        <dbReference type="ARBA" id="ARBA00022771"/>
    </source>
</evidence>
<name>A0AA38Y1C8_9EURO</name>
<evidence type="ECO:0000313" key="10">
    <source>
        <dbReference type="Proteomes" id="UP001172681"/>
    </source>
</evidence>
<feature type="region of interest" description="Disordered" evidence="7">
    <location>
        <begin position="374"/>
        <end position="412"/>
    </location>
</feature>
<keyword evidence="2" id="KW-0479">Metal-binding</keyword>
<feature type="compositionally biased region" description="Polar residues" evidence="7">
    <location>
        <begin position="379"/>
        <end position="396"/>
    </location>
</feature>
<evidence type="ECO:0000256" key="1">
    <source>
        <dbReference type="ARBA" id="ARBA00004123"/>
    </source>
</evidence>
<dbReference type="GO" id="GO:0000981">
    <property type="term" value="F:DNA-binding transcription factor activity, RNA polymerase II-specific"/>
    <property type="evidence" value="ECO:0007669"/>
    <property type="project" value="InterPro"/>
</dbReference>
<dbReference type="PANTHER" id="PTHR40626">
    <property type="entry name" value="MIP31509P"/>
    <property type="match status" value="1"/>
</dbReference>
<dbReference type="Proteomes" id="UP001172681">
    <property type="component" value="Unassembled WGS sequence"/>
</dbReference>
<evidence type="ECO:0000256" key="6">
    <source>
        <dbReference type="ARBA" id="ARBA00023242"/>
    </source>
</evidence>
<keyword evidence="10" id="KW-1185">Reference proteome</keyword>
<dbReference type="InterPro" id="IPR051059">
    <property type="entry name" value="VerF-like"/>
</dbReference>
<dbReference type="Pfam" id="PF04082">
    <property type="entry name" value="Fungal_trans"/>
    <property type="match status" value="1"/>
</dbReference>
<evidence type="ECO:0000256" key="2">
    <source>
        <dbReference type="ARBA" id="ARBA00022723"/>
    </source>
</evidence>
<dbReference type="GO" id="GO:0000785">
    <property type="term" value="C:chromatin"/>
    <property type="evidence" value="ECO:0007669"/>
    <property type="project" value="TreeGrafter"/>
</dbReference>
<keyword evidence="3" id="KW-0677">Repeat</keyword>
<dbReference type="AlphaFoldDB" id="A0AA38Y1C8"/>
<accession>A0AA38Y1C8</accession>
<feature type="compositionally biased region" description="Basic residues" evidence="7">
    <location>
        <begin position="1"/>
        <end position="12"/>
    </location>
</feature>